<organism evidence="1 2">
    <name type="scientific">Enterococcus faecium</name>
    <name type="common">Streptococcus faecium</name>
    <dbReference type="NCBI Taxonomy" id="1352"/>
    <lineage>
        <taxon>Bacteria</taxon>
        <taxon>Bacillati</taxon>
        <taxon>Bacillota</taxon>
        <taxon>Bacilli</taxon>
        <taxon>Lactobacillales</taxon>
        <taxon>Enterococcaceae</taxon>
        <taxon>Enterococcus</taxon>
    </lineage>
</organism>
<evidence type="ECO:0000313" key="2">
    <source>
        <dbReference type="Proteomes" id="UP000448762"/>
    </source>
</evidence>
<name>A0A7V7KUD5_ENTFC</name>
<gene>
    <name evidence="1" type="ORF">DTX73_03080</name>
</gene>
<accession>A0A7V7KUD5</accession>
<reference evidence="1 2" key="1">
    <citation type="submission" date="2018-07" db="EMBL/GenBank/DDBJ databases">
        <title>High quality draft genome sequencing of Enterococcus faecium exhibiting probiotic potential isolated from mucus of freshwater fish.</title>
        <authorList>
            <person name="El-Jeni R."/>
            <person name="Ghedira K."/>
            <person name="Abdelhak S."/>
            <person name="El-Bour M."/>
            <person name="Bouhaouala-Zahar B."/>
        </authorList>
    </citation>
    <scope>NUCLEOTIDE SEQUENCE [LARGE SCALE GENOMIC DNA]</scope>
    <source>
        <strain evidence="1 2">R.A73</strain>
    </source>
</reference>
<comment type="caution">
    <text evidence="1">The sequence shown here is derived from an EMBL/GenBank/DDBJ whole genome shotgun (WGS) entry which is preliminary data.</text>
</comment>
<dbReference type="GO" id="GO:0016787">
    <property type="term" value="F:hydrolase activity"/>
    <property type="evidence" value="ECO:0007669"/>
    <property type="project" value="UniProtKB-KW"/>
</dbReference>
<dbReference type="AlphaFoldDB" id="A0A7V7KUD5"/>
<dbReference type="EMBL" id="QOVC01000002">
    <property type="protein sequence ID" value="KAA0692352.1"/>
    <property type="molecule type" value="Genomic_DNA"/>
</dbReference>
<sequence>MQDSFFTTSPLNGVQKLASAVISPTKRKIGGAILVWLFLLLDAGQLFHDLSTKQCSIS</sequence>
<evidence type="ECO:0000313" key="1">
    <source>
        <dbReference type="EMBL" id="KAA0692352.1"/>
    </source>
</evidence>
<keyword evidence="1" id="KW-0378">Hydrolase</keyword>
<dbReference type="Proteomes" id="UP000448762">
    <property type="component" value="Unassembled WGS sequence"/>
</dbReference>
<protein>
    <submittedName>
        <fullName evidence="1">Hydrolase</fullName>
    </submittedName>
</protein>
<proteinExistence type="predicted"/>